<sequence>MIDYIKGEVAELTPTNVTLECGGIGYQLNISLNTYGAISQESGVKLYVYESIREDAHVLFGFRDKHERELFLHLISVSGVGPSTARIILSSLNSRELENVIATENAAVLQSVKGIGAKTAQRIIVDLKDKIKMTDESGTIRLPTKNDLSETGHAAVSALVMLGFVQTASQKVVSRILKESPTLPVESVIKEALKRL</sequence>
<dbReference type="RefSeq" id="WP_076929819.1">
    <property type="nucleotide sequence ID" value="NZ_DAMBAO010000010.1"/>
</dbReference>
<dbReference type="CDD" id="cd14332">
    <property type="entry name" value="UBA_RuvA_C"/>
    <property type="match status" value="1"/>
</dbReference>
<evidence type="ECO:0000256" key="5">
    <source>
        <dbReference type="ARBA" id="ARBA00023204"/>
    </source>
</evidence>
<dbReference type="SMART" id="SM00278">
    <property type="entry name" value="HhH1"/>
    <property type="match status" value="2"/>
</dbReference>
<evidence type="ECO:0000259" key="7">
    <source>
        <dbReference type="SMART" id="SM00278"/>
    </source>
</evidence>
<dbReference type="InterPro" id="IPR011114">
    <property type="entry name" value="RuvA_C"/>
</dbReference>
<dbReference type="GO" id="GO:0009379">
    <property type="term" value="C:Holliday junction helicase complex"/>
    <property type="evidence" value="ECO:0007669"/>
    <property type="project" value="InterPro"/>
</dbReference>
<keyword evidence="3 6" id="KW-0238">DNA-binding</keyword>
<dbReference type="GO" id="GO:0006310">
    <property type="term" value="P:DNA recombination"/>
    <property type="evidence" value="ECO:0007669"/>
    <property type="project" value="UniProtKB-UniRule"/>
</dbReference>
<evidence type="ECO:0000256" key="3">
    <source>
        <dbReference type="ARBA" id="ARBA00023125"/>
    </source>
</evidence>
<dbReference type="Pfam" id="PF01330">
    <property type="entry name" value="RuvA_N"/>
    <property type="match status" value="1"/>
</dbReference>
<dbReference type="GO" id="GO:0006281">
    <property type="term" value="P:DNA repair"/>
    <property type="evidence" value="ECO:0007669"/>
    <property type="project" value="UniProtKB-UniRule"/>
</dbReference>
<evidence type="ECO:0000313" key="9">
    <source>
        <dbReference type="Proteomes" id="UP000187464"/>
    </source>
</evidence>
<evidence type="ECO:0000256" key="6">
    <source>
        <dbReference type="HAMAP-Rule" id="MF_00031"/>
    </source>
</evidence>
<keyword evidence="1 6" id="KW-0963">Cytoplasm</keyword>
<keyword evidence="8" id="KW-0547">Nucleotide-binding</keyword>
<feature type="domain" description="Helix-hairpin-helix DNA-binding motif class 1" evidence="7">
    <location>
        <begin position="107"/>
        <end position="126"/>
    </location>
</feature>
<dbReference type="InterPro" id="IPR000085">
    <property type="entry name" value="RuvA"/>
</dbReference>
<dbReference type="Gene3D" id="1.10.150.20">
    <property type="entry name" value="5' to 3' exonuclease, C-terminal subdomain"/>
    <property type="match status" value="1"/>
</dbReference>
<evidence type="ECO:0000256" key="2">
    <source>
        <dbReference type="ARBA" id="ARBA00022763"/>
    </source>
</evidence>
<organism evidence="8 9">
    <name type="scientific">Proteiniphilum saccharofermentans</name>
    <dbReference type="NCBI Taxonomy" id="1642647"/>
    <lineage>
        <taxon>Bacteria</taxon>
        <taxon>Pseudomonadati</taxon>
        <taxon>Bacteroidota</taxon>
        <taxon>Bacteroidia</taxon>
        <taxon>Bacteroidales</taxon>
        <taxon>Dysgonomonadaceae</taxon>
        <taxon>Proteiniphilum</taxon>
    </lineage>
</organism>
<dbReference type="STRING" id="1642647.PSM36_1266"/>
<dbReference type="InterPro" id="IPR012340">
    <property type="entry name" value="NA-bd_OB-fold"/>
</dbReference>
<keyword evidence="2 6" id="KW-0227">DNA damage</keyword>
<dbReference type="Pfam" id="PF14520">
    <property type="entry name" value="HHH_5"/>
    <property type="match status" value="1"/>
</dbReference>
<dbReference type="GO" id="GO:0005737">
    <property type="term" value="C:cytoplasm"/>
    <property type="evidence" value="ECO:0007669"/>
    <property type="project" value="UniProtKB-SubCell"/>
</dbReference>
<dbReference type="GO" id="GO:0016787">
    <property type="term" value="F:hydrolase activity"/>
    <property type="evidence" value="ECO:0007669"/>
    <property type="project" value="UniProtKB-KW"/>
</dbReference>
<keyword evidence="9" id="KW-1185">Reference proteome</keyword>
<reference evidence="8 9" key="1">
    <citation type="submission" date="2016-08" db="EMBL/GenBank/DDBJ databases">
        <authorList>
            <person name="Seilhamer J.J."/>
        </authorList>
    </citation>
    <scope>NUCLEOTIDE SEQUENCE [LARGE SCALE GENOMIC DNA]</scope>
    <source>
        <strain evidence="8">M3/6</strain>
    </source>
</reference>
<keyword evidence="8" id="KW-0067">ATP-binding</keyword>
<dbReference type="NCBIfam" id="TIGR00084">
    <property type="entry name" value="ruvA"/>
    <property type="match status" value="1"/>
</dbReference>
<dbReference type="GO" id="GO:0048476">
    <property type="term" value="C:Holliday junction resolvase complex"/>
    <property type="evidence" value="ECO:0007669"/>
    <property type="project" value="UniProtKB-UniRule"/>
</dbReference>
<accession>A0A1R3SYV4</accession>
<evidence type="ECO:0000313" key="8">
    <source>
        <dbReference type="EMBL" id="SCD20090.1"/>
    </source>
</evidence>
<gene>
    <name evidence="6 8" type="primary">ruvA</name>
    <name evidence="8" type="ORF">PSM36_1266</name>
</gene>
<dbReference type="Proteomes" id="UP000187464">
    <property type="component" value="Chromosome I"/>
</dbReference>
<dbReference type="Gene3D" id="1.10.8.10">
    <property type="entry name" value="DNA helicase RuvA subunit, C-terminal domain"/>
    <property type="match status" value="1"/>
</dbReference>
<dbReference type="GO" id="GO:0000400">
    <property type="term" value="F:four-way junction DNA binding"/>
    <property type="evidence" value="ECO:0007669"/>
    <property type="project" value="UniProtKB-UniRule"/>
</dbReference>
<name>A0A1R3SYV4_9BACT</name>
<comment type="domain">
    <text evidence="6">Has three domains with a flexible linker between the domains II and III and assumes an 'L' shape. Domain III is highly mobile and contacts RuvB.</text>
</comment>
<dbReference type="InterPro" id="IPR003583">
    <property type="entry name" value="Hlx-hairpin-Hlx_DNA-bd_motif"/>
</dbReference>
<dbReference type="SUPFAM" id="SSF46929">
    <property type="entry name" value="DNA helicase RuvA subunit, C-terminal domain"/>
    <property type="match status" value="1"/>
</dbReference>
<comment type="subunit">
    <text evidence="6">Homotetramer. Forms an RuvA(8)-RuvB(12)-Holliday junction (HJ) complex. HJ DNA is sandwiched between 2 RuvA tetramers; dsDNA enters through RuvA and exits via RuvB. An RuvB hexamer assembles on each DNA strand where it exits the tetramer. Each RuvB hexamer is contacted by two RuvA subunits (via domain III) on 2 adjacent RuvB subunits; this complex drives branch migration. In the full resolvosome a probable DNA-RuvA(4)-RuvB(12)-RuvC(2) complex forms which resolves the HJ.</text>
</comment>
<feature type="domain" description="Helix-hairpin-helix DNA-binding motif class 1" evidence="7">
    <location>
        <begin position="72"/>
        <end position="91"/>
    </location>
</feature>
<comment type="caution">
    <text evidence="6">Lacks conserved residue(s) required for the propagation of feature annotation.</text>
</comment>
<dbReference type="GO" id="GO:0009378">
    <property type="term" value="F:four-way junction helicase activity"/>
    <property type="evidence" value="ECO:0007669"/>
    <property type="project" value="InterPro"/>
</dbReference>
<comment type="function">
    <text evidence="6">The RuvA-RuvB-RuvC complex processes Holliday junction (HJ) DNA during genetic recombination and DNA repair, while the RuvA-RuvB complex plays an important role in the rescue of blocked DNA replication forks via replication fork reversal (RFR). RuvA specifically binds to HJ cruciform DNA, conferring on it an open structure. The RuvB hexamer acts as an ATP-dependent pump, pulling dsDNA into and through the RuvAB complex. HJ branch migration allows RuvC to scan DNA until it finds its consensus sequence, where it cleaves and resolves the cruciform DNA.</text>
</comment>
<dbReference type="SUPFAM" id="SSF47781">
    <property type="entry name" value="RuvA domain 2-like"/>
    <property type="match status" value="1"/>
</dbReference>
<dbReference type="InterPro" id="IPR036267">
    <property type="entry name" value="RuvA_C_sf"/>
</dbReference>
<keyword evidence="4 6" id="KW-0233">DNA recombination</keyword>
<dbReference type="KEGG" id="psac:PSM36_1266"/>
<dbReference type="SUPFAM" id="SSF50249">
    <property type="entry name" value="Nucleic acid-binding proteins"/>
    <property type="match status" value="1"/>
</dbReference>
<evidence type="ECO:0000256" key="4">
    <source>
        <dbReference type="ARBA" id="ARBA00023172"/>
    </source>
</evidence>
<dbReference type="GO" id="GO:0005524">
    <property type="term" value="F:ATP binding"/>
    <property type="evidence" value="ECO:0007669"/>
    <property type="project" value="InterPro"/>
</dbReference>
<dbReference type="InterPro" id="IPR013849">
    <property type="entry name" value="DNA_helicase_Holl-junc_RuvA_I"/>
</dbReference>
<proteinExistence type="inferred from homology"/>
<keyword evidence="5 6" id="KW-0234">DNA repair</keyword>
<dbReference type="HAMAP" id="MF_00031">
    <property type="entry name" value="DNA_HJ_migration_RuvA"/>
    <property type="match status" value="1"/>
</dbReference>
<keyword evidence="8" id="KW-0378">Hydrolase</keyword>
<evidence type="ECO:0000256" key="1">
    <source>
        <dbReference type="ARBA" id="ARBA00022490"/>
    </source>
</evidence>
<feature type="region of interest" description="Domain III" evidence="6">
    <location>
        <begin position="153"/>
        <end position="196"/>
    </location>
</feature>
<comment type="subcellular location">
    <subcellularLocation>
        <location evidence="6">Cytoplasm</location>
    </subcellularLocation>
</comment>
<dbReference type="Gene3D" id="2.40.50.140">
    <property type="entry name" value="Nucleic acid-binding proteins"/>
    <property type="match status" value="1"/>
</dbReference>
<dbReference type="InterPro" id="IPR010994">
    <property type="entry name" value="RuvA_2-like"/>
</dbReference>
<dbReference type="AlphaFoldDB" id="A0A1R3SYV4"/>
<keyword evidence="8" id="KW-0347">Helicase</keyword>
<dbReference type="EMBL" id="LT605205">
    <property type="protein sequence ID" value="SCD20090.1"/>
    <property type="molecule type" value="Genomic_DNA"/>
</dbReference>
<protein>
    <recommendedName>
        <fullName evidence="6">Holliday junction branch migration complex subunit RuvA</fullName>
    </recommendedName>
</protein>
<dbReference type="Pfam" id="PF07499">
    <property type="entry name" value="RuvA_C"/>
    <property type="match status" value="1"/>
</dbReference>
<comment type="similarity">
    <text evidence="6">Belongs to the RuvA family.</text>
</comment>